<name>A0A1H9ULT0_BUTFI</name>
<dbReference type="SUPFAM" id="SSF53474">
    <property type="entry name" value="alpha/beta-Hydrolases"/>
    <property type="match status" value="1"/>
</dbReference>
<evidence type="ECO:0000313" key="3">
    <source>
        <dbReference type="Proteomes" id="UP000182584"/>
    </source>
</evidence>
<dbReference type="Pfam" id="PF12146">
    <property type="entry name" value="Hydrolase_4"/>
    <property type="match status" value="1"/>
</dbReference>
<accession>A0A1H9ULT0</accession>
<feature type="domain" description="Serine aminopeptidase S33" evidence="1">
    <location>
        <begin position="67"/>
        <end position="193"/>
    </location>
</feature>
<protein>
    <submittedName>
        <fullName evidence="2">Serine aminopeptidase, S33</fullName>
    </submittedName>
</protein>
<dbReference type="InterPro" id="IPR051044">
    <property type="entry name" value="MAG_DAG_Lipase"/>
</dbReference>
<dbReference type="EMBL" id="FOGJ01000019">
    <property type="protein sequence ID" value="SES10415.1"/>
    <property type="molecule type" value="Genomic_DNA"/>
</dbReference>
<keyword evidence="2" id="KW-0031">Aminopeptidase</keyword>
<keyword evidence="2" id="KW-0645">Protease</keyword>
<evidence type="ECO:0000313" key="2">
    <source>
        <dbReference type="EMBL" id="SES10415.1"/>
    </source>
</evidence>
<proteinExistence type="predicted"/>
<dbReference type="GO" id="GO:0004177">
    <property type="term" value="F:aminopeptidase activity"/>
    <property type="evidence" value="ECO:0007669"/>
    <property type="project" value="UniProtKB-KW"/>
</dbReference>
<keyword evidence="2" id="KW-0378">Hydrolase</keyword>
<dbReference type="RefSeq" id="WP_074757123.1">
    <property type="nucleotide sequence ID" value="NZ_FOGJ01000019.1"/>
</dbReference>
<dbReference type="AlphaFoldDB" id="A0A1H9ULT0"/>
<dbReference type="InterPro" id="IPR022742">
    <property type="entry name" value="Hydrolase_4"/>
</dbReference>
<gene>
    <name evidence="2" type="ORF">SAMN04487884_1193</name>
</gene>
<dbReference type="OrthoDB" id="9806902at2"/>
<reference evidence="2 3" key="1">
    <citation type="submission" date="2016-10" db="EMBL/GenBank/DDBJ databases">
        <authorList>
            <person name="de Groot N.N."/>
        </authorList>
    </citation>
    <scope>NUCLEOTIDE SEQUENCE [LARGE SCALE GENOMIC DNA]</scope>
    <source>
        <strain evidence="2 3">AR40</strain>
    </source>
</reference>
<dbReference type="InterPro" id="IPR029058">
    <property type="entry name" value="AB_hydrolase_fold"/>
</dbReference>
<evidence type="ECO:0000259" key="1">
    <source>
        <dbReference type="Pfam" id="PF12146"/>
    </source>
</evidence>
<sequence>MTILLLLLTILLVFTITLLVVEKLLFQPFKGTATKWLHHSDLNGRKVLFKSGRNELSGWFYGEDSDNAKGLIIISHAMGVTSEYYLPEIMYFADRGYKVFAFNNTGYGYNKGLFWGFPQAVRDLKSAIICADDHTLPIILFGHSMGGYAVSTVLADPEVKSHNISGVIEYSGFNDIKGVVRDFLGADNSLLKKFMAELICLGQFLIFGRMIYNKASDVVNAKSDVNFIMVHGTKDEEVRIGSTALISRDFANTNVRKIIVYNEGVNTHMGVIRNDKGSKPDVNQKILDEIISTLG</sequence>
<dbReference type="Proteomes" id="UP000182584">
    <property type="component" value="Unassembled WGS sequence"/>
</dbReference>
<dbReference type="Gene3D" id="3.40.50.1820">
    <property type="entry name" value="alpha/beta hydrolase"/>
    <property type="match status" value="1"/>
</dbReference>
<organism evidence="2 3">
    <name type="scientific">Butyrivibrio fibrisolvens</name>
    <dbReference type="NCBI Taxonomy" id="831"/>
    <lineage>
        <taxon>Bacteria</taxon>
        <taxon>Bacillati</taxon>
        <taxon>Bacillota</taxon>
        <taxon>Clostridia</taxon>
        <taxon>Lachnospirales</taxon>
        <taxon>Lachnospiraceae</taxon>
        <taxon>Butyrivibrio</taxon>
    </lineage>
</organism>
<dbReference type="PANTHER" id="PTHR11614">
    <property type="entry name" value="PHOSPHOLIPASE-RELATED"/>
    <property type="match status" value="1"/>
</dbReference>